<keyword evidence="3" id="KW-1185">Reference proteome</keyword>
<dbReference type="GO" id="GO:0003723">
    <property type="term" value="F:RNA binding"/>
    <property type="evidence" value="ECO:0007669"/>
    <property type="project" value="InterPro"/>
</dbReference>
<dbReference type="AlphaFoldDB" id="A0A8X6IQN1"/>
<reference evidence="2" key="1">
    <citation type="submission" date="2020-08" db="EMBL/GenBank/DDBJ databases">
        <title>Multicomponent nature underlies the extraordinary mechanical properties of spider dragline silk.</title>
        <authorList>
            <person name="Kono N."/>
            <person name="Nakamura H."/>
            <person name="Mori M."/>
            <person name="Yoshida Y."/>
            <person name="Ohtoshi R."/>
            <person name="Malay A.D."/>
            <person name="Moran D.A.P."/>
            <person name="Tomita M."/>
            <person name="Numata K."/>
            <person name="Arakawa K."/>
        </authorList>
    </citation>
    <scope>NUCLEOTIDE SEQUENCE</scope>
</reference>
<dbReference type="InterPro" id="IPR004088">
    <property type="entry name" value="KH_dom_type_1"/>
</dbReference>
<organism evidence="2 3">
    <name type="scientific">Nephila pilipes</name>
    <name type="common">Giant wood spider</name>
    <name type="synonym">Nephila maculata</name>
    <dbReference type="NCBI Taxonomy" id="299642"/>
    <lineage>
        <taxon>Eukaryota</taxon>
        <taxon>Metazoa</taxon>
        <taxon>Ecdysozoa</taxon>
        <taxon>Arthropoda</taxon>
        <taxon>Chelicerata</taxon>
        <taxon>Arachnida</taxon>
        <taxon>Araneae</taxon>
        <taxon>Araneomorphae</taxon>
        <taxon>Entelegynae</taxon>
        <taxon>Araneoidea</taxon>
        <taxon>Nephilidae</taxon>
        <taxon>Nephila</taxon>
    </lineage>
</organism>
<feature type="domain" description="K Homology" evidence="1">
    <location>
        <begin position="37"/>
        <end position="90"/>
    </location>
</feature>
<accession>A0A8X6IQN1</accession>
<name>A0A8X6IQN1_NEPPI</name>
<evidence type="ECO:0000313" key="2">
    <source>
        <dbReference type="EMBL" id="GFS56124.1"/>
    </source>
</evidence>
<proteinExistence type="predicted"/>
<dbReference type="Pfam" id="PF00013">
    <property type="entry name" value="KH_1"/>
    <property type="match status" value="1"/>
</dbReference>
<dbReference type="EMBL" id="BMAW01046548">
    <property type="protein sequence ID" value="GFS56124.1"/>
    <property type="molecule type" value="Genomic_DNA"/>
</dbReference>
<evidence type="ECO:0000259" key="1">
    <source>
        <dbReference type="Pfam" id="PF00013"/>
    </source>
</evidence>
<protein>
    <submittedName>
        <fullName evidence="2">Vigilin</fullName>
    </submittedName>
</protein>
<gene>
    <name evidence="2" type="primary">X975_06383</name>
    <name evidence="2" type="ORF">NPIL_436891</name>
</gene>
<dbReference type="Gene3D" id="3.30.1370.10">
    <property type="entry name" value="K Homology domain, type 1"/>
    <property type="match status" value="1"/>
</dbReference>
<sequence>MSPPDVQSDTITLNDEHTKLGPALTLVYFKANSVKTDHMDVPSCLHKYIIGKKSANIKHMTQDLSKVQVDFTDESIKVESPPEEVYEACKD</sequence>
<comment type="caution">
    <text evidence="2">The sequence shown here is derived from an EMBL/GenBank/DDBJ whole genome shotgun (WGS) entry which is preliminary data.</text>
</comment>
<evidence type="ECO:0000313" key="3">
    <source>
        <dbReference type="Proteomes" id="UP000887013"/>
    </source>
</evidence>
<dbReference type="Proteomes" id="UP000887013">
    <property type="component" value="Unassembled WGS sequence"/>
</dbReference>
<dbReference type="SUPFAM" id="SSF54791">
    <property type="entry name" value="Eukaryotic type KH-domain (KH-domain type I)"/>
    <property type="match status" value="1"/>
</dbReference>
<dbReference type="GO" id="GO:0010468">
    <property type="term" value="P:regulation of gene expression"/>
    <property type="evidence" value="ECO:0007669"/>
    <property type="project" value="UniProtKB-ARBA"/>
</dbReference>
<dbReference type="InterPro" id="IPR036612">
    <property type="entry name" value="KH_dom_type_1_sf"/>
</dbReference>
<dbReference type="OrthoDB" id="8357622at2759"/>